<sequence>YIKIDYFENSLLDDPFSLENIIEKRRQAFPMNIIHEQLINVKNDGEVIEIWLA</sequence>
<gene>
    <name evidence="1" type="ORF">KXQ929_LOCUS33175</name>
</gene>
<reference evidence="1" key="1">
    <citation type="submission" date="2021-02" db="EMBL/GenBank/DDBJ databases">
        <authorList>
            <person name="Nowell W R."/>
        </authorList>
    </citation>
    <scope>NUCLEOTIDE SEQUENCE</scope>
</reference>
<evidence type="ECO:0000313" key="2">
    <source>
        <dbReference type="Proteomes" id="UP000663868"/>
    </source>
</evidence>
<name>A0A819TDH7_9BILA</name>
<evidence type="ECO:0000313" key="1">
    <source>
        <dbReference type="EMBL" id="CAF4078104.1"/>
    </source>
</evidence>
<dbReference type="Proteomes" id="UP000663868">
    <property type="component" value="Unassembled WGS sequence"/>
</dbReference>
<protein>
    <submittedName>
        <fullName evidence="1">Uncharacterized protein</fullName>
    </submittedName>
</protein>
<feature type="non-terminal residue" evidence="1">
    <location>
        <position position="1"/>
    </location>
</feature>
<dbReference type="AlphaFoldDB" id="A0A819TDH7"/>
<organism evidence="1 2">
    <name type="scientific">Adineta steineri</name>
    <dbReference type="NCBI Taxonomy" id="433720"/>
    <lineage>
        <taxon>Eukaryota</taxon>
        <taxon>Metazoa</taxon>
        <taxon>Spiralia</taxon>
        <taxon>Gnathifera</taxon>
        <taxon>Rotifera</taxon>
        <taxon>Eurotatoria</taxon>
        <taxon>Bdelloidea</taxon>
        <taxon>Adinetida</taxon>
        <taxon>Adinetidae</taxon>
        <taxon>Adineta</taxon>
    </lineage>
</organism>
<accession>A0A819TDH7</accession>
<comment type="caution">
    <text evidence="1">The sequence shown here is derived from an EMBL/GenBank/DDBJ whole genome shotgun (WGS) entry which is preliminary data.</text>
</comment>
<dbReference type="EMBL" id="CAJOBB010004181">
    <property type="protein sequence ID" value="CAF4078104.1"/>
    <property type="molecule type" value="Genomic_DNA"/>
</dbReference>
<proteinExistence type="predicted"/>